<sequence length="111" mass="12528">MDGWLAQEMPSDRSTSTIVVDKGKLSPSLHDDSGASESLEVLQDDRVHDEELKVILGTLTRMGAQNQMWNNKFIAFNVIVCYVTTYTTYARCCYFLDRFGGEWNVTIVGLL</sequence>
<dbReference type="EMBL" id="WIXE01017570">
    <property type="protein sequence ID" value="KAK5971619.1"/>
    <property type="molecule type" value="Genomic_DNA"/>
</dbReference>
<keyword evidence="2" id="KW-1185">Reference proteome</keyword>
<dbReference type="Proteomes" id="UP001331761">
    <property type="component" value="Unassembled WGS sequence"/>
</dbReference>
<organism evidence="1 2">
    <name type="scientific">Trichostrongylus colubriformis</name>
    <name type="common">Black scour worm</name>
    <dbReference type="NCBI Taxonomy" id="6319"/>
    <lineage>
        <taxon>Eukaryota</taxon>
        <taxon>Metazoa</taxon>
        <taxon>Ecdysozoa</taxon>
        <taxon>Nematoda</taxon>
        <taxon>Chromadorea</taxon>
        <taxon>Rhabditida</taxon>
        <taxon>Rhabditina</taxon>
        <taxon>Rhabditomorpha</taxon>
        <taxon>Strongyloidea</taxon>
        <taxon>Trichostrongylidae</taxon>
        <taxon>Trichostrongylus</taxon>
    </lineage>
</organism>
<name>A0AAN8F8S4_TRICO</name>
<comment type="caution">
    <text evidence="1">The sequence shown here is derived from an EMBL/GenBank/DDBJ whole genome shotgun (WGS) entry which is preliminary data.</text>
</comment>
<reference evidence="1 2" key="1">
    <citation type="submission" date="2019-10" db="EMBL/GenBank/DDBJ databases">
        <title>Assembly and Annotation for the nematode Trichostrongylus colubriformis.</title>
        <authorList>
            <person name="Martin J."/>
        </authorList>
    </citation>
    <scope>NUCLEOTIDE SEQUENCE [LARGE SCALE GENOMIC DNA]</scope>
    <source>
        <strain evidence="1">G859</strain>
        <tissue evidence="1">Whole worm</tissue>
    </source>
</reference>
<gene>
    <name evidence="1" type="ORF">GCK32_009014</name>
</gene>
<evidence type="ECO:0000313" key="1">
    <source>
        <dbReference type="EMBL" id="KAK5971619.1"/>
    </source>
</evidence>
<accession>A0AAN8F8S4</accession>
<dbReference type="AlphaFoldDB" id="A0AAN8F8S4"/>
<protein>
    <submittedName>
        <fullName evidence="1">Uncharacterized protein</fullName>
    </submittedName>
</protein>
<proteinExistence type="predicted"/>
<evidence type="ECO:0000313" key="2">
    <source>
        <dbReference type="Proteomes" id="UP001331761"/>
    </source>
</evidence>